<dbReference type="SMART" id="SM00494">
    <property type="entry name" value="ChtBD2"/>
    <property type="match status" value="1"/>
</dbReference>
<dbReference type="Gene3D" id="2.170.140.10">
    <property type="entry name" value="Chitin binding domain"/>
    <property type="match status" value="1"/>
</dbReference>
<accession>A0A0L7R6Q6</accession>
<dbReference type="OrthoDB" id="6020543at2759"/>
<protein>
    <recommendedName>
        <fullName evidence="1">Chitin-binding type-2 domain-containing protein</fullName>
    </recommendedName>
</protein>
<proteinExistence type="predicted"/>
<feature type="domain" description="Chitin-binding type-2" evidence="1">
    <location>
        <begin position="51"/>
        <end position="97"/>
    </location>
</feature>
<evidence type="ECO:0000259" key="1">
    <source>
        <dbReference type="PROSITE" id="PS50940"/>
    </source>
</evidence>
<dbReference type="SUPFAM" id="SSF57625">
    <property type="entry name" value="Invertebrate chitin-binding proteins"/>
    <property type="match status" value="1"/>
</dbReference>
<keyword evidence="3" id="KW-1185">Reference proteome</keyword>
<dbReference type="PROSITE" id="PS50940">
    <property type="entry name" value="CHIT_BIND_II"/>
    <property type="match status" value="1"/>
</dbReference>
<dbReference type="GO" id="GO:0005576">
    <property type="term" value="C:extracellular region"/>
    <property type="evidence" value="ECO:0007669"/>
    <property type="project" value="InterPro"/>
</dbReference>
<organism evidence="2 3">
    <name type="scientific">Habropoda laboriosa</name>
    <dbReference type="NCBI Taxonomy" id="597456"/>
    <lineage>
        <taxon>Eukaryota</taxon>
        <taxon>Metazoa</taxon>
        <taxon>Ecdysozoa</taxon>
        <taxon>Arthropoda</taxon>
        <taxon>Hexapoda</taxon>
        <taxon>Insecta</taxon>
        <taxon>Pterygota</taxon>
        <taxon>Neoptera</taxon>
        <taxon>Endopterygota</taxon>
        <taxon>Hymenoptera</taxon>
        <taxon>Apocrita</taxon>
        <taxon>Aculeata</taxon>
        <taxon>Apoidea</taxon>
        <taxon>Anthophila</taxon>
        <taxon>Apidae</taxon>
        <taxon>Habropoda</taxon>
    </lineage>
</organism>
<evidence type="ECO:0000313" key="3">
    <source>
        <dbReference type="Proteomes" id="UP000053825"/>
    </source>
</evidence>
<dbReference type="EMBL" id="KQ414646">
    <property type="protein sequence ID" value="KOC66528.1"/>
    <property type="molecule type" value="Genomic_DNA"/>
</dbReference>
<dbReference type="InterPro" id="IPR002557">
    <property type="entry name" value="Chitin-bd_dom"/>
</dbReference>
<reference evidence="2 3" key="1">
    <citation type="submission" date="2015-07" db="EMBL/GenBank/DDBJ databases">
        <title>The genome of Habropoda laboriosa.</title>
        <authorList>
            <person name="Pan H."/>
            <person name="Kapheim K."/>
        </authorList>
    </citation>
    <scope>NUCLEOTIDE SEQUENCE [LARGE SCALE GENOMIC DNA]</scope>
    <source>
        <strain evidence="2">0110345459</strain>
    </source>
</reference>
<dbReference type="AlphaFoldDB" id="A0A0L7R6Q6"/>
<name>A0A0L7R6Q6_9HYME</name>
<dbReference type="Proteomes" id="UP000053825">
    <property type="component" value="Unassembled WGS sequence"/>
</dbReference>
<evidence type="ECO:0000313" key="2">
    <source>
        <dbReference type="EMBL" id="KOC66528.1"/>
    </source>
</evidence>
<dbReference type="GO" id="GO:0008061">
    <property type="term" value="F:chitin binding"/>
    <property type="evidence" value="ECO:0007669"/>
    <property type="project" value="InterPro"/>
</dbReference>
<sequence length="113" mass="12437">MECPLIPGTTERLVFNPTAQVCDWPGSVPDVKCSASEPCVAPTQIQDCTFFKPCTAGLFEKMAHDTDCHNFYLCTDGQKMPVTCPNDEIFNAEKKQCEKAKCGSQCYITGNCN</sequence>
<dbReference type="Pfam" id="PF01607">
    <property type="entry name" value="CBM_14"/>
    <property type="match status" value="1"/>
</dbReference>
<gene>
    <name evidence="2" type="ORF">WH47_08921</name>
</gene>
<dbReference type="InterPro" id="IPR036508">
    <property type="entry name" value="Chitin-bd_dom_sf"/>
</dbReference>